<organism evidence="6 7">
    <name type="scientific">Carboxydocella sporoproducens DSM 16521</name>
    <dbReference type="NCBI Taxonomy" id="1121270"/>
    <lineage>
        <taxon>Bacteria</taxon>
        <taxon>Bacillati</taxon>
        <taxon>Bacillota</taxon>
        <taxon>Clostridia</taxon>
        <taxon>Eubacteriales</taxon>
        <taxon>Clostridiales Family XVI. Incertae Sedis</taxon>
        <taxon>Carboxydocella</taxon>
    </lineage>
</organism>
<evidence type="ECO:0000256" key="4">
    <source>
        <dbReference type="ARBA" id="ARBA00023136"/>
    </source>
</evidence>
<comment type="caution">
    <text evidence="5">Lacks conserved residue(s) required for the propagation of feature annotation.</text>
</comment>
<dbReference type="PANTHER" id="PTHR30371">
    <property type="entry name" value="SEC-INDEPENDENT PROTEIN TRANSLOCASE PROTEIN TATC"/>
    <property type="match status" value="1"/>
</dbReference>
<protein>
    <recommendedName>
        <fullName evidence="5">Sec-independent protein translocase protein TatC</fullName>
    </recommendedName>
</protein>
<keyword evidence="3 5" id="KW-1133">Transmembrane helix</keyword>
<feature type="transmembrane region" description="Helical" evidence="5">
    <location>
        <begin position="66"/>
        <end position="87"/>
    </location>
</feature>
<comment type="subunit">
    <text evidence="5">Forms a complex with TatA.</text>
</comment>
<sequence>MSEKEMSLLGHLEELRWVIIKSLLSLIPGFAIGWYYRETIMQILLKPLLDINPNFKPIVLKPTDVFFVYVKIAFVTGIVLASPYIIYQIWSFIEPALKPHEKKIVGRILPAAVLLFFTGLIFAYFTVFKIGTVFFWGFGGEAVAPMYGMQEYWNFTLAFLLPFGLVFELPIVVSILAKLGLVTPEFLKKNRKFAILLIFVIAAFLTPGPDIISQLLMAAPMIILYEISIWLARIVKPINRFEEEEVQ</sequence>
<dbReference type="GO" id="GO:0033281">
    <property type="term" value="C:TAT protein transport complex"/>
    <property type="evidence" value="ECO:0007669"/>
    <property type="project" value="UniProtKB-UniRule"/>
</dbReference>
<comment type="similarity">
    <text evidence="5">Belongs to the TatC family.</text>
</comment>
<reference evidence="7" key="1">
    <citation type="submission" date="2017-02" db="EMBL/GenBank/DDBJ databases">
        <authorList>
            <person name="Varghese N."/>
            <person name="Submissions S."/>
        </authorList>
    </citation>
    <scope>NUCLEOTIDE SEQUENCE [LARGE SCALE GENOMIC DNA]</scope>
    <source>
        <strain evidence="7">DSM 16521</strain>
    </source>
</reference>
<feature type="transmembrane region" description="Helical" evidence="5">
    <location>
        <begin position="15"/>
        <end position="36"/>
    </location>
</feature>
<evidence type="ECO:0000313" key="7">
    <source>
        <dbReference type="Proteomes" id="UP000189933"/>
    </source>
</evidence>
<keyword evidence="4 5" id="KW-0472">Membrane</keyword>
<dbReference type="NCBIfam" id="TIGR00945">
    <property type="entry name" value="tatC"/>
    <property type="match status" value="1"/>
</dbReference>
<dbReference type="GO" id="GO:0043953">
    <property type="term" value="P:protein transport by the Tat complex"/>
    <property type="evidence" value="ECO:0007669"/>
    <property type="project" value="UniProtKB-UniRule"/>
</dbReference>
<dbReference type="PANTHER" id="PTHR30371:SF0">
    <property type="entry name" value="SEC-INDEPENDENT PROTEIN TRANSLOCASE PROTEIN TATC, CHLOROPLASTIC-RELATED"/>
    <property type="match status" value="1"/>
</dbReference>
<gene>
    <name evidence="5" type="primary">tatC</name>
    <name evidence="6" type="ORF">SAMN02745885_01432</name>
</gene>
<dbReference type="EMBL" id="FUXM01000014">
    <property type="protein sequence ID" value="SJZ95789.1"/>
    <property type="molecule type" value="Genomic_DNA"/>
</dbReference>
<dbReference type="InterPro" id="IPR002033">
    <property type="entry name" value="TatC"/>
</dbReference>
<dbReference type="HAMAP" id="MF_00902">
    <property type="entry name" value="TatC"/>
    <property type="match status" value="1"/>
</dbReference>
<dbReference type="Proteomes" id="UP000189933">
    <property type="component" value="Unassembled WGS sequence"/>
</dbReference>
<dbReference type="GO" id="GO:0009977">
    <property type="term" value="F:proton motive force dependent protein transmembrane transporter activity"/>
    <property type="evidence" value="ECO:0007669"/>
    <property type="project" value="TreeGrafter"/>
</dbReference>
<name>A0A1T4PWF4_9FIRM</name>
<feature type="transmembrane region" description="Helical" evidence="5">
    <location>
        <begin position="157"/>
        <end position="181"/>
    </location>
</feature>
<evidence type="ECO:0000256" key="3">
    <source>
        <dbReference type="ARBA" id="ARBA00022989"/>
    </source>
</evidence>
<keyword evidence="5" id="KW-0653">Protein transport</keyword>
<comment type="subcellular location">
    <subcellularLocation>
        <location evidence="5">Cell membrane</location>
        <topology evidence="5">Multi-pass membrane protein</topology>
    </subcellularLocation>
    <subcellularLocation>
        <location evidence="1">Membrane</location>
        <topology evidence="1">Multi-pass membrane protein</topology>
    </subcellularLocation>
</comment>
<feature type="transmembrane region" description="Helical" evidence="5">
    <location>
        <begin position="108"/>
        <end position="137"/>
    </location>
</feature>
<evidence type="ECO:0000313" key="6">
    <source>
        <dbReference type="EMBL" id="SJZ95789.1"/>
    </source>
</evidence>
<keyword evidence="5" id="KW-0813">Transport</keyword>
<keyword evidence="2 5" id="KW-0812">Transmembrane</keyword>
<feature type="transmembrane region" description="Helical" evidence="5">
    <location>
        <begin position="193"/>
        <end position="209"/>
    </location>
</feature>
<keyword evidence="5" id="KW-0811">Translocation</keyword>
<dbReference type="PRINTS" id="PR01840">
    <property type="entry name" value="TATCFAMILY"/>
</dbReference>
<evidence type="ECO:0000256" key="5">
    <source>
        <dbReference type="HAMAP-Rule" id="MF_00902"/>
    </source>
</evidence>
<dbReference type="OrthoDB" id="9777044at2"/>
<dbReference type="GO" id="GO:0065002">
    <property type="term" value="P:intracellular protein transmembrane transport"/>
    <property type="evidence" value="ECO:0007669"/>
    <property type="project" value="TreeGrafter"/>
</dbReference>
<evidence type="ECO:0000256" key="2">
    <source>
        <dbReference type="ARBA" id="ARBA00022692"/>
    </source>
</evidence>
<comment type="function">
    <text evidence="5">Part of the twin-arginine translocation (Tat) system that transports large folded proteins containing a characteristic twin-arginine motif in their signal peptide across membranes.</text>
</comment>
<keyword evidence="7" id="KW-1185">Reference proteome</keyword>
<dbReference type="RefSeq" id="WP_078665501.1">
    <property type="nucleotide sequence ID" value="NZ_FUXM01000014.1"/>
</dbReference>
<keyword evidence="5" id="KW-1003">Cell membrane</keyword>
<evidence type="ECO:0000256" key="1">
    <source>
        <dbReference type="ARBA" id="ARBA00004141"/>
    </source>
</evidence>
<dbReference type="Pfam" id="PF00902">
    <property type="entry name" value="TatC"/>
    <property type="match status" value="1"/>
</dbReference>
<proteinExistence type="inferred from homology"/>
<dbReference type="AlphaFoldDB" id="A0A1T4PWF4"/>
<accession>A0A1T4PWF4</accession>